<reference evidence="2" key="1">
    <citation type="submission" date="2023-10" db="EMBL/GenBank/DDBJ databases">
        <title>Genome assemblies of two species of porcelain crab, Petrolisthes cinctipes and Petrolisthes manimaculis (Anomura: Porcellanidae).</title>
        <authorList>
            <person name="Angst P."/>
        </authorList>
    </citation>
    <scope>NUCLEOTIDE SEQUENCE</scope>
    <source>
        <strain evidence="2">PB745_01</strain>
        <tissue evidence="2">Gill</tissue>
    </source>
</reference>
<keyword evidence="1" id="KW-0812">Transmembrane</keyword>
<dbReference type="EMBL" id="JAWQEG010008713">
    <property type="protein sequence ID" value="KAK3849789.1"/>
    <property type="molecule type" value="Genomic_DNA"/>
</dbReference>
<feature type="transmembrane region" description="Helical" evidence="1">
    <location>
        <begin position="70"/>
        <end position="87"/>
    </location>
</feature>
<dbReference type="AlphaFoldDB" id="A0AAE1BHL3"/>
<evidence type="ECO:0000313" key="2">
    <source>
        <dbReference type="EMBL" id="KAK3849789.1"/>
    </source>
</evidence>
<keyword evidence="1" id="KW-1133">Transmembrane helix</keyword>
<gene>
    <name evidence="2" type="ORF">Pcinc_043472</name>
</gene>
<name>A0AAE1BHL3_PETCI</name>
<keyword evidence="1" id="KW-0472">Membrane</keyword>
<organism evidence="2 3">
    <name type="scientific">Petrolisthes cinctipes</name>
    <name type="common">Flat porcelain crab</name>
    <dbReference type="NCBI Taxonomy" id="88211"/>
    <lineage>
        <taxon>Eukaryota</taxon>
        <taxon>Metazoa</taxon>
        <taxon>Ecdysozoa</taxon>
        <taxon>Arthropoda</taxon>
        <taxon>Crustacea</taxon>
        <taxon>Multicrustacea</taxon>
        <taxon>Malacostraca</taxon>
        <taxon>Eumalacostraca</taxon>
        <taxon>Eucarida</taxon>
        <taxon>Decapoda</taxon>
        <taxon>Pleocyemata</taxon>
        <taxon>Anomura</taxon>
        <taxon>Galatheoidea</taxon>
        <taxon>Porcellanidae</taxon>
        <taxon>Petrolisthes</taxon>
    </lineage>
</organism>
<sequence length="117" mass="13956">MVWMTLSLDPLFKDGHKTRITTHCNSGNIYLAVLPRRNLTVSLKKFDEMLAKLQEPQKKDVEMWNILREIFTYCFFLWIFLTLSYGNRRTFTTPSSMRSTWMTQISQRMDTTVHSRL</sequence>
<keyword evidence="3" id="KW-1185">Reference proteome</keyword>
<proteinExistence type="predicted"/>
<dbReference type="Proteomes" id="UP001286313">
    <property type="component" value="Unassembled WGS sequence"/>
</dbReference>
<accession>A0AAE1BHL3</accession>
<evidence type="ECO:0000313" key="3">
    <source>
        <dbReference type="Proteomes" id="UP001286313"/>
    </source>
</evidence>
<evidence type="ECO:0000256" key="1">
    <source>
        <dbReference type="SAM" id="Phobius"/>
    </source>
</evidence>
<protein>
    <submittedName>
        <fullName evidence="2">Uncharacterized protein</fullName>
    </submittedName>
</protein>
<comment type="caution">
    <text evidence="2">The sequence shown here is derived from an EMBL/GenBank/DDBJ whole genome shotgun (WGS) entry which is preliminary data.</text>
</comment>